<evidence type="ECO:0000313" key="2">
    <source>
        <dbReference type="Proteomes" id="UP000182444"/>
    </source>
</evidence>
<dbReference type="AlphaFoldDB" id="A0A1D8NEA2"/>
<evidence type="ECO:0000313" key="1">
    <source>
        <dbReference type="EMBL" id="AOW03964.1"/>
    </source>
</evidence>
<dbReference type="VEuPathDB" id="FungiDB:YALI1_D15345g"/>
<organism evidence="1 2">
    <name type="scientific">Yarrowia lipolytica</name>
    <name type="common">Candida lipolytica</name>
    <dbReference type="NCBI Taxonomy" id="4952"/>
    <lineage>
        <taxon>Eukaryota</taxon>
        <taxon>Fungi</taxon>
        <taxon>Dikarya</taxon>
        <taxon>Ascomycota</taxon>
        <taxon>Saccharomycotina</taxon>
        <taxon>Dipodascomycetes</taxon>
        <taxon>Dipodascales</taxon>
        <taxon>Dipodascales incertae sedis</taxon>
        <taxon>Yarrowia</taxon>
    </lineage>
</organism>
<accession>A0A1D8NEA2</accession>
<reference evidence="1 2" key="1">
    <citation type="journal article" date="2016" name="PLoS ONE">
        <title>Sequence Assembly of Yarrowia lipolytica Strain W29/CLIB89 Shows Transposable Element Diversity.</title>
        <authorList>
            <person name="Magnan C."/>
            <person name="Yu J."/>
            <person name="Chang I."/>
            <person name="Jahn E."/>
            <person name="Kanomata Y."/>
            <person name="Wu J."/>
            <person name="Zeller M."/>
            <person name="Oakes M."/>
            <person name="Baldi P."/>
            <person name="Sandmeyer S."/>
        </authorList>
    </citation>
    <scope>NUCLEOTIDE SEQUENCE [LARGE SCALE GENOMIC DNA]</scope>
    <source>
        <strain evidence="2">CLIB89(W29)</strain>
    </source>
</reference>
<protein>
    <submittedName>
        <fullName evidence="1">Uncharacterized protein</fullName>
    </submittedName>
</protein>
<dbReference type="EMBL" id="CP017556">
    <property type="protein sequence ID" value="AOW03964.1"/>
    <property type="molecule type" value="Genomic_DNA"/>
</dbReference>
<gene>
    <name evidence="1" type="ORF">YALI1_D15345g</name>
</gene>
<sequence length="68" mass="8168">MSVGTVNRALYVSYRHVRDLAITRYDCLNPGSSFDQRWSKVSYLYVTHIIFQNNFIFIMQTHCNFCYY</sequence>
<proteinExistence type="predicted"/>
<dbReference type="Proteomes" id="UP000182444">
    <property type="component" value="Chromosome 1D"/>
</dbReference>
<name>A0A1D8NEA2_YARLL</name>
<dbReference type="GeneID" id="94583295"/>
<dbReference type="RefSeq" id="XP_068138784.1">
    <property type="nucleotide sequence ID" value="XM_068282683.1"/>
</dbReference>